<keyword evidence="7" id="KW-1185">Reference proteome</keyword>
<evidence type="ECO:0000313" key="7">
    <source>
        <dbReference type="Proteomes" id="UP001595444"/>
    </source>
</evidence>
<dbReference type="EMBL" id="JBHRSL010000004">
    <property type="protein sequence ID" value="MFC3051832.1"/>
    <property type="molecule type" value="Genomic_DNA"/>
</dbReference>
<evidence type="ECO:0000256" key="3">
    <source>
        <dbReference type="ARBA" id="ARBA00023125"/>
    </source>
</evidence>
<evidence type="ECO:0000256" key="1">
    <source>
        <dbReference type="ARBA" id="ARBA00009437"/>
    </source>
</evidence>
<sequence length="297" mass="33378">MYPPLNALRAFEVVARSGSIRAASEILNVTQSSISRHVSILEGHLQRKLFYREGRGLRLTEAGEDYLLQIADAFETISNATAAIKNRSKRAQLTLSAPLSLTANWLIPRLKGFLAENTDIDIRLVEGLTFDPSKKDIDCAIEYRFQPAPELASTLLLRDEIVPLISPNHFNVLALSTLDCVKGITLIETSRRLVSWHNLLEGKHWLCQQPFFTVNHTVHALEAAQRGIGIALANRHNAHHLIDTKKLVIPFLIAPSSLPRTPRYYISVPPHRGQNKQVLKLQSWLLKESKDRPSPNN</sequence>
<name>A0ABV7D4L1_9PROT</name>
<dbReference type="Gene3D" id="3.40.190.10">
    <property type="entry name" value="Periplasmic binding protein-like II"/>
    <property type="match status" value="2"/>
</dbReference>
<organism evidence="6 7">
    <name type="scientific">Kordiimonas pumila</name>
    <dbReference type="NCBI Taxonomy" id="2161677"/>
    <lineage>
        <taxon>Bacteria</taxon>
        <taxon>Pseudomonadati</taxon>
        <taxon>Pseudomonadota</taxon>
        <taxon>Alphaproteobacteria</taxon>
        <taxon>Kordiimonadales</taxon>
        <taxon>Kordiimonadaceae</taxon>
        <taxon>Kordiimonas</taxon>
    </lineage>
</organism>
<dbReference type="Pfam" id="PF00126">
    <property type="entry name" value="HTH_1"/>
    <property type="match status" value="1"/>
</dbReference>
<dbReference type="RefSeq" id="WP_194215297.1">
    <property type="nucleotide sequence ID" value="NZ_CP061205.1"/>
</dbReference>
<dbReference type="InterPro" id="IPR058163">
    <property type="entry name" value="LysR-type_TF_proteobact-type"/>
</dbReference>
<feature type="domain" description="HTH lysR-type" evidence="5">
    <location>
        <begin position="3"/>
        <end position="60"/>
    </location>
</feature>
<evidence type="ECO:0000259" key="5">
    <source>
        <dbReference type="PROSITE" id="PS50931"/>
    </source>
</evidence>
<gene>
    <name evidence="6" type="ORF">ACFOKA_07945</name>
</gene>
<dbReference type="InterPro" id="IPR005119">
    <property type="entry name" value="LysR_subst-bd"/>
</dbReference>
<dbReference type="SUPFAM" id="SSF46785">
    <property type="entry name" value="Winged helix' DNA-binding domain"/>
    <property type="match status" value="1"/>
</dbReference>
<evidence type="ECO:0000313" key="6">
    <source>
        <dbReference type="EMBL" id="MFC3051832.1"/>
    </source>
</evidence>
<dbReference type="Proteomes" id="UP001595444">
    <property type="component" value="Unassembled WGS sequence"/>
</dbReference>
<dbReference type="PROSITE" id="PS50931">
    <property type="entry name" value="HTH_LYSR"/>
    <property type="match status" value="1"/>
</dbReference>
<dbReference type="SUPFAM" id="SSF53850">
    <property type="entry name" value="Periplasmic binding protein-like II"/>
    <property type="match status" value="1"/>
</dbReference>
<dbReference type="PANTHER" id="PTHR30537">
    <property type="entry name" value="HTH-TYPE TRANSCRIPTIONAL REGULATOR"/>
    <property type="match status" value="1"/>
</dbReference>
<dbReference type="Gene3D" id="1.10.10.10">
    <property type="entry name" value="Winged helix-like DNA-binding domain superfamily/Winged helix DNA-binding domain"/>
    <property type="match status" value="1"/>
</dbReference>
<proteinExistence type="inferred from homology"/>
<protein>
    <submittedName>
        <fullName evidence="6">LysR family transcriptional regulator</fullName>
    </submittedName>
</protein>
<comment type="caution">
    <text evidence="6">The sequence shown here is derived from an EMBL/GenBank/DDBJ whole genome shotgun (WGS) entry which is preliminary data.</text>
</comment>
<accession>A0ABV7D4L1</accession>
<evidence type="ECO:0000256" key="2">
    <source>
        <dbReference type="ARBA" id="ARBA00023015"/>
    </source>
</evidence>
<evidence type="ECO:0000256" key="4">
    <source>
        <dbReference type="ARBA" id="ARBA00023163"/>
    </source>
</evidence>
<dbReference type="InterPro" id="IPR036388">
    <property type="entry name" value="WH-like_DNA-bd_sf"/>
</dbReference>
<keyword evidence="2" id="KW-0805">Transcription regulation</keyword>
<comment type="similarity">
    <text evidence="1">Belongs to the LysR transcriptional regulatory family.</text>
</comment>
<dbReference type="Pfam" id="PF03466">
    <property type="entry name" value="LysR_substrate"/>
    <property type="match status" value="1"/>
</dbReference>
<keyword evidence="3" id="KW-0238">DNA-binding</keyword>
<reference evidence="7" key="1">
    <citation type="journal article" date="2019" name="Int. J. Syst. Evol. Microbiol.">
        <title>The Global Catalogue of Microorganisms (GCM) 10K type strain sequencing project: providing services to taxonomists for standard genome sequencing and annotation.</title>
        <authorList>
            <consortium name="The Broad Institute Genomics Platform"/>
            <consortium name="The Broad Institute Genome Sequencing Center for Infectious Disease"/>
            <person name="Wu L."/>
            <person name="Ma J."/>
        </authorList>
    </citation>
    <scope>NUCLEOTIDE SEQUENCE [LARGE SCALE GENOMIC DNA]</scope>
    <source>
        <strain evidence="7">KCTC 62164</strain>
    </source>
</reference>
<dbReference type="InterPro" id="IPR000847">
    <property type="entry name" value="LysR_HTH_N"/>
</dbReference>
<dbReference type="InterPro" id="IPR036390">
    <property type="entry name" value="WH_DNA-bd_sf"/>
</dbReference>
<keyword evidence="4" id="KW-0804">Transcription</keyword>
<dbReference type="PANTHER" id="PTHR30537:SF26">
    <property type="entry name" value="GLYCINE CLEAVAGE SYSTEM TRANSCRIPTIONAL ACTIVATOR"/>
    <property type="match status" value="1"/>
</dbReference>